<comment type="caution">
    <text evidence="1">The sequence shown here is derived from an EMBL/GenBank/DDBJ whole genome shotgun (WGS) entry which is preliminary data.</text>
</comment>
<reference evidence="1 2" key="1">
    <citation type="submission" date="2020-08" db="EMBL/GenBank/DDBJ databases">
        <authorList>
            <person name="Koutsovoulos G."/>
            <person name="Danchin GJ E."/>
        </authorList>
    </citation>
    <scope>NUCLEOTIDE SEQUENCE [LARGE SCALE GENOMIC DNA]</scope>
</reference>
<organism evidence="1 2">
    <name type="scientific">Meloidogyne enterolobii</name>
    <name type="common">Root-knot nematode worm</name>
    <name type="synonym">Meloidogyne mayaguensis</name>
    <dbReference type="NCBI Taxonomy" id="390850"/>
    <lineage>
        <taxon>Eukaryota</taxon>
        <taxon>Metazoa</taxon>
        <taxon>Ecdysozoa</taxon>
        <taxon>Nematoda</taxon>
        <taxon>Chromadorea</taxon>
        <taxon>Rhabditida</taxon>
        <taxon>Tylenchina</taxon>
        <taxon>Tylenchomorpha</taxon>
        <taxon>Tylenchoidea</taxon>
        <taxon>Meloidogynidae</taxon>
        <taxon>Meloidogyninae</taxon>
        <taxon>Meloidogyne</taxon>
    </lineage>
</organism>
<name>A0A6V7VNI0_MELEN</name>
<gene>
    <name evidence="1" type="ORF">MENT_LOCUS27473</name>
</gene>
<evidence type="ECO:0000313" key="2">
    <source>
        <dbReference type="Proteomes" id="UP000580250"/>
    </source>
</evidence>
<protein>
    <submittedName>
        <fullName evidence="1">Uncharacterized protein</fullName>
    </submittedName>
</protein>
<proteinExistence type="predicted"/>
<evidence type="ECO:0000313" key="1">
    <source>
        <dbReference type="EMBL" id="CAD2175731.1"/>
    </source>
</evidence>
<sequence length="54" mass="6094">MSPTLTSHGGGFGASPQQVFFCILNFKNFLKIFLKVFTYCICSNKYHLSNNCLL</sequence>
<dbReference type="AlphaFoldDB" id="A0A6V7VNI0"/>
<accession>A0A6V7VNI0</accession>
<dbReference type="EMBL" id="CAJEWN010000260">
    <property type="protein sequence ID" value="CAD2175731.1"/>
    <property type="molecule type" value="Genomic_DNA"/>
</dbReference>
<dbReference type="Proteomes" id="UP000580250">
    <property type="component" value="Unassembled WGS sequence"/>
</dbReference>